<name>A0A183SJ86_SCHSO</name>
<sequence>MNLLEGLSKQVTTERDRVHAGALCSPFLGASEESPGRSNETVRLFSLARIASSSVVFFPPSPPSIRTALALVQSKTFEAARILRYLPPILVSSLAKNFVSSLMDVTYPVWGEESLNYVCFSNDRKAFCILYLSTMAAASIAVSVQAMDESKDGLTAVVHDMLLGTLYATSTGILFFITIYFCLRRKQTFEAAQNSTGPVPFIVKYSCHGEPINLYLRIGLAVFTLMSIGQNSVQIAEIAGDRSTHWPEVYKSAFEMSFYVCQTTFILVYHRVSASVALILKLMYKHTVLNVVTAVSLAAAALVSL</sequence>
<protein>
    <submittedName>
        <fullName evidence="4">Transmembrane protein</fullName>
    </submittedName>
</protein>
<dbReference type="WBParaSite" id="SSLN_0000443101-mRNA-1">
    <property type="protein sequence ID" value="SSLN_0000443101-mRNA-1"/>
    <property type="gene ID" value="SSLN_0000443101"/>
</dbReference>
<evidence type="ECO:0000313" key="4">
    <source>
        <dbReference type="WBParaSite" id="SSLN_0000443101-mRNA-1"/>
    </source>
</evidence>
<evidence type="ECO:0000313" key="2">
    <source>
        <dbReference type="EMBL" id="VDL90669.1"/>
    </source>
</evidence>
<evidence type="ECO:0000313" key="3">
    <source>
        <dbReference type="Proteomes" id="UP000275846"/>
    </source>
</evidence>
<feature type="transmembrane region" description="Helical" evidence="1">
    <location>
        <begin position="256"/>
        <end position="280"/>
    </location>
</feature>
<organism evidence="4">
    <name type="scientific">Schistocephalus solidus</name>
    <name type="common">Tapeworm</name>
    <dbReference type="NCBI Taxonomy" id="70667"/>
    <lineage>
        <taxon>Eukaryota</taxon>
        <taxon>Metazoa</taxon>
        <taxon>Spiralia</taxon>
        <taxon>Lophotrochozoa</taxon>
        <taxon>Platyhelminthes</taxon>
        <taxon>Cestoda</taxon>
        <taxon>Eucestoda</taxon>
        <taxon>Diphyllobothriidea</taxon>
        <taxon>Diphyllobothriidae</taxon>
        <taxon>Schistocephalus</taxon>
    </lineage>
</organism>
<dbReference type="OrthoDB" id="6281867at2759"/>
<keyword evidence="1" id="KW-0812">Transmembrane</keyword>
<accession>A0A183SJ86</accession>
<keyword evidence="1" id="KW-1133">Transmembrane helix</keyword>
<reference evidence="2 3" key="2">
    <citation type="submission" date="2018-11" db="EMBL/GenBank/DDBJ databases">
        <authorList>
            <consortium name="Pathogen Informatics"/>
        </authorList>
    </citation>
    <scope>NUCLEOTIDE SEQUENCE [LARGE SCALE GENOMIC DNA]</scope>
    <source>
        <strain evidence="2 3">NST_G2</strain>
    </source>
</reference>
<feature type="transmembrane region" description="Helical" evidence="1">
    <location>
        <begin position="287"/>
        <end position="304"/>
    </location>
</feature>
<gene>
    <name evidence="2" type="ORF">SSLN_LOCUS4284</name>
</gene>
<feature type="transmembrane region" description="Helical" evidence="1">
    <location>
        <begin position="214"/>
        <end position="236"/>
    </location>
</feature>
<dbReference type="AlphaFoldDB" id="A0A183SJ86"/>
<reference evidence="4" key="1">
    <citation type="submission" date="2016-06" db="UniProtKB">
        <authorList>
            <consortium name="WormBaseParasite"/>
        </authorList>
    </citation>
    <scope>IDENTIFICATION</scope>
</reference>
<dbReference type="EMBL" id="UYSU01032810">
    <property type="protein sequence ID" value="VDL90669.1"/>
    <property type="molecule type" value="Genomic_DNA"/>
</dbReference>
<feature type="transmembrane region" description="Helical" evidence="1">
    <location>
        <begin position="166"/>
        <end position="183"/>
    </location>
</feature>
<evidence type="ECO:0000256" key="1">
    <source>
        <dbReference type="SAM" id="Phobius"/>
    </source>
</evidence>
<keyword evidence="3" id="KW-1185">Reference proteome</keyword>
<proteinExistence type="predicted"/>
<dbReference type="Proteomes" id="UP000275846">
    <property type="component" value="Unassembled WGS sequence"/>
</dbReference>
<feature type="transmembrane region" description="Helical" evidence="1">
    <location>
        <begin position="126"/>
        <end position="146"/>
    </location>
</feature>
<keyword evidence="1" id="KW-0472">Membrane</keyword>